<keyword evidence="2" id="KW-1003">Cell membrane</keyword>
<reference evidence="7 8" key="1">
    <citation type="submission" date="2015-06" db="EMBL/GenBank/DDBJ databases">
        <authorList>
            <person name="Wibberg Daniel"/>
        </authorList>
    </citation>
    <scope>NUCLEOTIDE SEQUENCE [LARGE SCALE GENOMIC DNA]</scope>
    <source>
        <strain evidence="7 8">T3/55T</strain>
    </source>
</reference>
<protein>
    <submittedName>
        <fullName evidence="7">Putative membrane protein</fullName>
    </submittedName>
</protein>
<feature type="transmembrane region" description="Helical" evidence="6">
    <location>
        <begin position="21"/>
        <end position="50"/>
    </location>
</feature>
<dbReference type="EMBL" id="CVTD020000007">
    <property type="protein sequence ID" value="CRZ33386.1"/>
    <property type="molecule type" value="Genomic_DNA"/>
</dbReference>
<organism evidence="7 8">
    <name type="scientific">Herbinix hemicellulosilytica</name>
    <dbReference type="NCBI Taxonomy" id="1564487"/>
    <lineage>
        <taxon>Bacteria</taxon>
        <taxon>Bacillati</taxon>
        <taxon>Bacillota</taxon>
        <taxon>Clostridia</taxon>
        <taxon>Lachnospirales</taxon>
        <taxon>Lachnospiraceae</taxon>
        <taxon>Herbinix</taxon>
    </lineage>
</organism>
<feature type="transmembrane region" description="Helical" evidence="6">
    <location>
        <begin position="171"/>
        <end position="196"/>
    </location>
</feature>
<keyword evidence="4 6" id="KW-1133">Transmembrane helix</keyword>
<dbReference type="PIRSF" id="PIRSF035875">
    <property type="entry name" value="RNase_BN"/>
    <property type="match status" value="1"/>
</dbReference>
<evidence type="ECO:0000256" key="4">
    <source>
        <dbReference type="ARBA" id="ARBA00022989"/>
    </source>
</evidence>
<evidence type="ECO:0000256" key="3">
    <source>
        <dbReference type="ARBA" id="ARBA00022692"/>
    </source>
</evidence>
<evidence type="ECO:0000256" key="1">
    <source>
        <dbReference type="ARBA" id="ARBA00004651"/>
    </source>
</evidence>
<feature type="transmembrane region" description="Helical" evidence="6">
    <location>
        <begin position="89"/>
        <end position="108"/>
    </location>
</feature>
<keyword evidence="8" id="KW-1185">Reference proteome</keyword>
<keyword evidence="3 6" id="KW-0812">Transmembrane</keyword>
<dbReference type="InterPro" id="IPR017039">
    <property type="entry name" value="Virul_fac_BrkB"/>
</dbReference>
<evidence type="ECO:0000313" key="7">
    <source>
        <dbReference type="EMBL" id="CRZ33386.1"/>
    </source>
</evidence>
<dbReference type="RefSeq" id="WP_103201573.1">
    <property type="nucleotide sequence ID" value="NZ_CVTD020000007.1"/>
</dbReference>
<dbReference type="PANTHER" id="PTHR30213">
    <property type="entry name" value="INNER MEMBRANE PROTEIN YHJD"/>
    <property type="match status" value="1"/>
</dbReference>
<dbReference type="AlphaFoldDB" id="A0A0H5SEW0"/>
<dbReference type="OrthoDB" id="9775903at2"/>
<gene>
    <name evidence="7" type="ORF">HHT355_0172</name>
</gene>
<feature type="transmembrane region" description="Helical" evidence="6">
    <location>
        <begin position="129"/>
        <end position="151"/>
    </location>
</feature>
<dbReference type="NCBIfam" id="TIGR00765">
    <property type="entry name" value="yihY_not_rbn"/>
    <property type="match status" value="1"/>
</dbReference>
<evidence type="ECO:0000313" key="8">
    <source>
        <dbReference type="Proteomes" id="UP000236497"/>
    </source>
</evidence>
<dbReference type="Proteomes" id="UP000236497">
    <property type="component" value="Unassembled WGS sequence"/>
</dbReference>
<dbReference type="GO" id="GO:0005886">
    <property type="term" value="C:plasma membrane"/>
    <property type="evidence" value="ECO:0007669"/>
    <property type="project" value="UniProtKB-SubCell"/>
</dbReference>
<accession>A0A0H5SEW0</accession>
<evidence type="ECO:0000256" key="5">
    <source>
        <dbReference type="ARBA" id="ARBA00023136"/>
    </source>
</evidence>
<name>A0A0H5SEW0_HERHM</name>
<dbReference type="PANTHER" id="PTHR30213:SF0">
    <property type="entry name" value="UPF0761 MEMBRANE PROTEIN YIHY"/>
    <property type="match status" value="1"/>
</dbReference>
<evidence type="ECO:0000256" key="6">
    <source>
        <dbReference type="SAM" id="Phobius"/>
    </source>
</evidence>
<feature type="transmembrane region" description="Helical" evidence="6">
    <location>
        <begin position="240"/>
        <end position="268"/>
    </location>
</feature>
<feature type="transmembrane region" description="Helical" evidence="6">
    <location>
        <begin position="208"/>
        <end position="228"/>
    </location>
</feature>
<sequence>MIKTTIKIIDMFFKKIKDDHISAFSAQAAFFIIISFFPFIMFLLSIVPFFNIQESTILKIFIQVFPKAFNSLIVRVITEIYDLTNSGTVISVTALTALWSAGKGFLAIMKGLNSVYEIQETRHSIFLRIVSTLYTLIFAIMIIISMTIFVFGNRLYLWITQRFSVLHDLALVIISIRTMVGLIALFIFFLIIYKFVPNRQTKLSKEVPGAFVCAAGWMGYSYAFSYYIDHYSNYSSMYGSLTTIVLFMLWMYFCMYILFLGAEINILLQNKDLINKVKQLYKNEIHYASSHAERGEQ</sequence>
<proteinExistence type="predicted"/>
<keyword evidence="5 6" id="KW-0472">Membrane</keyword>
<comment type="subcellular location">
    <subcellularLocation>
        <location evidence="1">Cell membrane</location>
        <topology evidence="1">Multi-pass membrane protein</topology>
    </subcellularLocation>
</comment>
<evidence type="ECO:0000256" key="2">
    <source>
        <dbReference type="ARBA" id="ARBA00022475"/>
    </source>
</evidence>
<dbReference type="Pfam" id="PF03631">
    <property type="entry name" value="Virul_fac_BrkB"/>
    <property type="match status" value="1"/>
</dbReference>